<dbReference type="Proteomes" id="UP000692954">
    <property type="component" value="Unassembled WGS sequence"/>
</dbReference>
<evidence type="ECO:0000256" key="1">
    <source>
        <dbReference type="SAM" id="MobiDB-lite"/>
    </source>
</evidence>
<comment type="caution">
    <text evidence="2">The sequence shown here is derived from an EMBL/GenBank/DDBJ whole genome shotgun (WGS) entry which is preliminary data.</text>
</comment>
<proteinExistence type="predicted"/>
<protein>
    <submittedName>
        <fullName evidence="2">Uncharacterized protein</fullName>
    </submittedName>
</protein>
<evidence type="ECO:0000313" key="3">
    <source>
        <dbReference type="Proteomes" id="UP000692954"/>
    </source>
</evidence>
<gene>
    <name evidence="2" type="ORF">PSON_ATCC_30995.1.T0660224</name>
</gene>
<dbReference type="EMBL" id="CAJJDN010000066">
    <property type="protein sequence ID" value="CAD8096560.1"/>
    <property type="molecule type" value="Genomic_DNA"/>
</dbReference>
<keyword evidence="3" id="KW-1185">Reference proteome</keyword>
<name>A0A8S1NXZ8_9CILI</name>
<reference evidence="2" key="1">
    <citation type="submission" date="2021-01" db="EMBL/GenBank/DDBJ databases">
        <authorList>
            <consortium name="Genoscope - CEA"/>
            <person name="William W."/>
        </authorList>
    </citation>
    <scope>NUCLEOTIDE SEQUENCE</scope>
</reference>
<dbReference type="OrthoDB" id="302932at2759"/>
<feature type="region of interest" description="Disordered" evidence="1">
    <location>
        <begin position="1"/>
        <end position="27"/>
    </location>
</feature>
<evidence type="ECO:0000313" key="2">
    <source>
        <dbReference type="EMBL" id="CAD8096560.1"/>
    </source>
</evidence>
<accession>A0A8S1NXZ8</accession>
<dbReference type="AlphaFoldDB" id="A0A8S1NXZ8"/>
<sequence length="78" mass="9106">MQSFPSQAVNKLILNGDQSPAHEENSPILLPQSIKLKPTLGIDMAKNRIKQKKRSIQEITDELLQWKYFLDHKFQHHD</sequence>
<organism evidence="2 3">
    <name type="scientific">Paramecium sonneborni</name>
    <dbReference type="NCBI Taxonomy" id="65129"/>
    <lineage>
        <taxon>Eukaryota</taxon>
        <taxon>Sar</taxon>
        <taxon>Alveolata</taxon>
        <taxon>Ciliophora</taxon>
        <taxon>Intramacronucleata</taxon>
        <taxon>Oligohymenophorea</taxon>
        <taxon>Peniculida</taxon>
        <taxon>Parameciidae</taxon>
        <taxon>Paramecium</taxon>
    </lineage>
</organism>